<keyword evidence="3" id="KW-0963">Cytoplasm</keyword>
<protein>
    <submittedName>
        <fullName evidence="5">NudC domain containing 1</fullName>
    </submittedName>
</protein>
<dbReference type="PANTHER" id="PTHR21664">
    <property type="entry name" value="CHRONIC MYELOGENOUS LEUKEMIA TUMOR ANTIGEN 66"/>
    <property type="match status" value="1"/>
</dbReference>
<evidence type="ECO:0000256" key="1">
    <source>
        <dbReference type="ARBA" id="ARBA00004123"/>
    </source>
</evidence>
<comment type="subcellular location">
    <subcellularLocation>
        <location evidence="2">Cytoplasm</location>
    </subcellularLocation>
    <subcellularLocation>
        <location evidence="1">Nucleus</location>
    </subcellularLocation>
</comment>
<dbReference type="STRING" id="80966.ENSAPOP00000018879"/>
<dbReference type="GeneTree" id="ENSGT00390000007776"/>
<dbReference type="GO" id="GO:0005634">
    <property type="term" value="C:nucleus"/>
    <property type="evidence" value="ECO:0007669"/>
    <property type="project" value="UniProtKB-SubCell"/>
</dbReference>
<dbReference type="PANTHER" id="PTHR21664:SF1">
    <property type="entry name" value="NUDC DOMAIN-CONTAINING PROTEIN 1"/>
    <property type="match status" value="1"/>
</dbReference>
<reference evidence="5" key="1">
    <citation type="submission" date="2025-08" db="UniProtKB">
        <authorList>
            <consortium name="Ensembl"/>
        </authorList>
    </citation>
    <scope>IDENTIFICATION</scope>
</reference>
<keyword evidence="6" id="KW-1185">Reference proteome</keyword>
<accession>A0A3Q1FQY6</accession>
<dbReference type="Proteomes" id="UP000257200">
    <property type="component" value="Unplaced"/>
</dbReference>
<evidence type="ECO:0000256" key="2">
    <source>
        <dbReference type="ARBA" id="ARBA00004496"/>
    </source>
</evidence>
<dbReference type="InParanoid" id="A0A3Q1FQY6"/>
<dbReference type="InterPro" id="IPR037895">
    <property type="entry name" value="NUDCD1"/>
</dbReference>
<name>A0A3Q1FQY6_9TELE</name>
<keyword evidence="4" id="KW-0539">Nucleus</keyword>
<dbReference type="GO" id="GO:0005737">
    <property type="term" value="C:cytoplasm"/>
    <property type="evidence" value="ECO:0007669"/>
    <property type="project" value="UniProtKB-SubCell"/>
</dbReference>
<proteinExistence type="predicted"/>
<dbReference type="AlphaFoldDB" id="A0A3Q1FQY6"/>
<dbReference type="Ensembl" id="ENSAPOT00000034610.1">
    <property type="protein sequence ID" value="ENSAPOP00000018879.1"/>
    <property type="gene ID" value="ENSAPOG00000022266.1"/>
</dbReference>
<evidence type="ECO:0000256" key="4">
    <source>
        <dbReference type="ARBA" id="ARBA00023242"/>
    </source>
</evidence>
<evidence type="ECO:0000313" key="6">
    <source>
        <dbReference type="Proteomes" id="UP000257200"/>
    </source>
</evidence>
<evidence type="ECO:0000256" key="3">
    <source>
        <dbReference type="ARBA" id="ARBA00022490"/>
    </source>
</evidence>
<organism evidence="5 6">
    <name type="scientific">Acanthochromis polyacanthus</name>
    <name type="common">spiny chromis</name>
    <dbReference type="NCBI Taxonomy" id="80966"/>
    <lineage>
        <taxon>Eukaryota</taxon>
        <taxon>Metazoa</taxon>
        <taxon>Chordata</taxon>
        <taxon>Craniata</taxon>
        <taxon>Vertebrata</taxon>
        <taxon>Euteleostomi</taxon>
        <taxon>Actinopterygii</taxon>
        <taxon>Neopterygii</taxon>
        <taxon>Teleostei</taxon>
        <taxon>Neoteleostei</taxon>
        <taxon>Acanthomorphata</taxon>
        <taxon>Ovalentaria</taxon>
        <taxon>Pomacentridae</taxon>
        <taxon>Acanthochromis</taxon>
    </lineage>
</organism>
<sequence length="271" mass="30398">MAASNYSLKVNRDLLDPNFESYRLSLDAIPTYNVELDAAVEEVKLKDSHYTLEHMRAFGMYNYLHLDPWYDDSVLFVDCKGRVLSLTVTLDTALGKPREVYRLSDDSERSDDRLCASLSLTSATWAALSDGSGRLYLLRTGKRGDSSHSKWEPLFVEDLGEPFTVLHSVSHVQSGVHIMEVLLLRVQKDPTETKGSGFSVSLEWITVANAEKKYEVRKRRVLRGKSVPHYAAVVPKGKGLMVASEKPGFDIDVIYGDKSAVFIFCLVKLTV</sequence>
<reference evidence="5" key="2">
    <citation type="submission" date="2025-09" db="UniProtKB">
        <authorList>
            <consortium name="Ensembl"/>
        </authorList>
    </citation>
    <scope>IDENTIFICATION</scope>
</reference>
<evidence type="ECO:0000313" key="5">
    <source>
        <dbReference type="Ensembl" id="ENSAPOP00000018879.1"/>
    </source>
</evidence>